<comment type="caution">
    <text evidence="6">The sequence shown here is derived from an EMBL/GenBank/DDBJ whole genome shotgun (WGS) entry which is preliminary data.</text>
</comment>
<evidence type="ECO:0000256" key="3">
    <source>
        <dbReference type="ARBA" id="ARBA00022729"/>
    </source>
</evidence>
<feature type="domain" description="Solute-binding protein family 5" evidence="5">
    <location>
        <begin position="120"/>
        <end position="491"/>
    </location>
</feature>
<dbReference type="STRING" id="1227453.C444_18157"/>
<dbReference type="InterPro" id="IPR039424">
    <property type="entry name" value="SBP_5"/>
</dbReference>
<dbReference type="GO" id="GO:0015833">
    <property type="term" value="P:peptide transport"/>
    <property type="evidence" value="ECO:0007669"/>
    <property type="project" value="TreeGrafter"/>
</dbReference>
<dbReference type="InterPro" id="IPR030678">
    <property type="entry name" value="Peptide/Ni-bd"/>
</dbReference>
<evidence type="ECO:0000313" key="7">
    <source>
        <dbReference type="Proteomes" id="UP000011524"/>
    </source>
</evidence>
<dbReference type="GO" id="GO:0042597">
    <property type="term" value="C:periplasmic space"/>
    <property type="evidence" value="ECO:0007669"/>
    <property type="project" value="UniProtKB-ARBA"/>
</dbReference>
<dbReference type="Gene3D" id="3.40.190.10">
    <property type="entry name" value="Periplasmic binding protein-like II"/>
    <property type="match status" value="1"/>
</dbReference>
<accession>M0L4D6</accession>
<evidence type="ECO:0000256" key="4">
    <source>
        <dbReference type="SAM" id="MobiDB-lite"/>
    </source>
</evidence>
<dbReference type="PANTHER" id="PTHR30290">
    <property type="entry name" value="PERIPLASMIC BINDING COMPONENT OF ABC TRANSPORTER"/>
    <property type="match status" value="1"/>
</dbReference>
<dbReference type="EMBL" id="AOLY01000040">
    <property type="protein sequence ID" value="EMA28442.1"/>
    <property type="molecule type" value="Genomic_DNA"/>
</dbReference>
<dbReference type="PROSITE" id="PS51318">
    <property type="entry name" value="TAT"/>
    <property type="match status" value="1"/>
</dbReference>
<proteinExistence type="inferred from homology"/>
<dbReference type="eggNOG" id="arCOG01534">
    <property type="taxonomic scope" value="Archaea"/>
</dbReference>
<evidence type="ECO:0000259" key="5">
    <source>
        <dbReference type="Pfam" id="PF00496"/>
    </source>
</evidence>
<dbReference type="PANTHER" id="PTHR30290:SF9">
    <property type="entry name" value="OLIGOPEPTIDE-BINDING PROTEIN APPA"/>
    <property type="match status" value="1"/>
</dbReference>
<sequence>MPYPVSGSGRMTDGESEPVRGRVTASKFTSAGSRRQFLAALGSAGAAGLAGCSGGSGSGSGATSTGESGSQTDSAGGATLTANISQRLGTIDPAKGTDYVQAMALVNLYDPLVFPDSDGEIQPHLASDWSVSADSKTYTFTLRDDVTFHSGNTLTAEDVKFTTERFLDLNQGYASLLSGVLDKENIVVEDEQTVSFELNRSYAPFLPIMVLVFVVDRETIMENLEDGDYGERGDYGQAYINNNDAGSGAYQLADFSRGNSITFAKYDDYFKEFPNGAFDTVEVRIITENSTVQTLMKNGELDMTGQYQNSQTYSAIDEMENARVEKIPTFGLLYNKINTQKAPTDDPAVREAMAWGFDYEQVVNEIRPDMKKAQGPLPPTWGAHNSDVTQPSYDPERARQILADAGYSEGELTITNTFTSSYSFQERIGLLFKDNMADIGINVELNPQTWGTITEMATTVEDTPHTSQVFYVPTYPSPDSMFYNQFHSEAANTWMSMEHLDNAEVDSLIDEARQTPDRQARVELYNQLQSTLADLHCDMHLYHTVKTIGFQNDVEGLTLRPAQGFEYTFRDMHRV</sequence>
<dbReference type="Pfam" id="PF00496">
    <property type="entry name" value="SBP_bac_5"/>
    <property type="match status" value="1"/>
</dbReference>
<dbReference type="InterPro" id="IPR006311">
    <property type="entry name" value="TAT_signal"/>
</dbReference>
<keyword evidence="3" id="KW-0732">Signal</keyword>
<dbReference type="CDD" id="cd08512">
    <property type="entry name" value="PBP2_NikA_DppA_OppA_like_7"/>
    <property type="match status" value="1"/>
</dbReference>
<protein>
    <submittedName>
        <fullName evidence="6">Extracellular solute-binding protein family 5</fullName>
    </submittedName>
</protein>
<reference evidence="6 7" key="1">
    <citation type="journal article" date="2014" name="PLoS Genet.">
        <title>Phylogenetically driven sequencing of extremely halophilic archaea reveals strategies for static and dynamic osmo-response.</title>
        <authorList>
            <person name="Becker E.A."/>
            <person name="Seitzer P.M."/>
            <person name="Tritt A."/>
            <person name="Larsen D."/>
            <person name="Krusor M."/>
            <person name="Yao A.I."/>
            <person name="Wu D."/>
            <person name="Madern D."/>
            <person name="Eisen J.A."/>
            <person name="Darling A.E."/>
            <person name="Facciotti M.T."/>
        </authorList>
    </citation>
    <scope>NUCLEOTIDE SEQUENCE [LARGE SCALE GENOMIC DNA]</scope>
    <source>
        <strain evidence="7">ATCC 49778 / DSM 6131 / JCM 7785 / NBRC 101032 / NCIMB 13157 / TR-1</strain>
    </source>
</reference>
<organism evidence="6 7">
    <name type="scientific">Haloarcula japonica (strain ATCC 49778 / DSM 6131 / JCM 7785 / NBRC 101032 / NCIMB 13157 / TR-1)</name>
    <dbReference type="NCBI Taxonomy" id="1227453"/>
    <lineage>
        <taxon>Archaea</taxon>
        <taxon>Methanobacteriati</taxon>
        <taxon>Methanobacteriota</taxon>
        <taxon>Stenosarchaea group</taxon>
        <taxon>Halobacteria</taxon>
        <taxon>Halobacteriales</taxon>
        <taxon>Haloarculaceae</taxon>
        <taxon>Haloarcula</taxon>
    </lineage>
</organism>
<dbReference type="AlphaFoldDB" id="M0L4D6"/>
<feature type="region of interest" description="Disordered" evidence="4">
    <location>
        <begin position="52"/>
        <end position="77"/>
    </location>
</feature>
<feature type="compositionally biased region" description="Low complexity" evidence="4">
    <location>
        <begin position="61"/>
        <end position="70"/>
    </location>
</feature>
<evidence type="ECO:0000256" key="1">
    <source>
        <dbReference type="ARBA" id="ARBA00005695"/>
    </source>
</evidence>
<gene>
    <name evidence="6" type="ORF">C444_18157</name>
</gene>
<dbReference type="Gene3D" id="3.10.105.10">
    <property type="entry name" value="Dipeptide-binding Protein, Domain 3"/>
    <property type="match status" value="1"/>
</dbReference>
<comment type="similarity">
    <text evidence="1">Belongs to the bacterial solute-binding protein 5 family.</text>
</comment>
<dbReference type="Gene3D" id="3.90.76.10">
    <property type="entry name" value="Dipeptide-binding Protein, Domain 1"/>
    <property type="match status" value="1"/>
</dbReference>
<evidence type="ECO:0000256" key="2">
    <source>
        <dbReference type="ARBA" id="ARBA00022448"/>
    </source>
</evidence>
<keyword evidence="2" id="KW-0813">Transport</keyword>
<dbReference type="Proteomes" id="UP000011524">
    <property type="component" value="Unassembled WGS sequence"/>
</dbReference>
<dbReference type="InterPro" id="IPR000914">
    <property type="entry name" value="SBP_5_dom"/>
</dbReference>
<evidence type="ECO:0000313" key="6">
    <source>
        <dbReference type="EMBL" id="EMA28442.1"/>
    </source>
</evidence>
<dbReference type="SUPFAM" id="SSF53850">
    <property type="entry name" value="Periplasmic binding protein-like II"/>
    <property type="match status" value="1"/>
</dbReference>
<dbReference type="PATRIC" id="fig|1227453.3.peg.3578"/>
<dbReference type="GO" id="GO:1904680">
    <property type="term" value="F:peptide transmembrane transporter activity"/>
    <property type="evidence" value="ECO:0007669"/>
    <property type="project" value="TreeGrafter"/>
</dbReference>
<name>M0L4D6_HALJT</name>
<feature type="region of interest" description="Disordered" evidence="4">
    <location>
        <begin position="1"/>
        <end position="27"/>
    </location>
</feature>
<dbReference type="GO" id="GO:0043190">
    <property type="term" value="C:ATP-binding cassette (ABC) transporter complex"/>
    <property type="evidence" value="ECO:0007669"/>
    <property type="project" value="InterPro"/>
</dbReference>
<keyword evidence="7" id="KW-1185">Reference proteome</keyword>
<dbReference type="PIRSF" id="PIRSF002741">
    <property type="entry name" value="MppA"/>
    <property type="match status" value="1"/>
</dbReference>